<dbReference type="Pfam" id="PF00128">
    <property type="entry name" value="Alpha-amylase"/>
    <property type="match status" value="1"/>
</dbReference>
<keyword evidence="2" id="KW-0808">Transferase</keyword>
<accession>A0A1H0DTS9</accession>
<evidence type="ECO:0000313" key="6">
    <source>
        <dbReference type="Proteomes" id="UP000199602"/>
    </source>
</evidence>
<dbReference type="PANTHER" id="PTHR10357">
    <property type="entry name" value="ALPHA-AMYLASE FAMILY MEMBER"/>
    <property type="match status" value="1"/>
</dbReference>
<evidence type="ECO:0000313" key="5">
    <source>
        <dbReference type="EMBL" id="SDN73647.1"/>
    </source>
</evidence>
<dbReference type="GO" id="GO:0016757">
    <property type="term" value="F:glycosyltransferase activity"/>
    <property type="evidence" value="ECO:0007669"/>
    <property type="project" value="UniProtKB-KW"/>
</dbReference>
<dbReference type="Gene3D" id="3.90.400.10">
    <property type="entry name" value="Oligo-1,6-glucosidase, Domain 2"/>
    <property type="match status" value="1"/>
</dbReference>
<dbReference type="InterPro" id="IPR016377">
    <property type="entry name" value="Sucrose_GGa_phosphorylase-rel"/>
</dbReference>
<dbReference type="InterPro" id="IPR013780">
    <property type="entry name" value="Glyco_hydro_b"/>
</dbReference>
<proteinExistence type="predicted"/>
<keyword evidence="6" id="KW-1185">Reference proteome</keyword>
<keyword evidence="1" id="KW-0328">Glycosyltransferase</keyword>
<feature type="binding site" evidence="3">
    <location>
        <position position="141"/>
    </location>
    <ligand>
        <name>substrate</name>
    </ligand>
</feature>
<sequence>MWRLSYSFRNRVKNRLSFLYGEKRVNRLLERLGLLASRYHDLKERIKCCHLWDEHTTLIITYPDMISLPGEKPLVTLDRFLTDFLQDVVEGVHILPFFPYSSDEGFSVIDYKRVNPDCGEWEDIENIAKKFRLMVDLVLNHVSRCSTWFQDYLSGIAPSINYFIEIDPKTDLSMVIRPRTSPLLTKVKTVFGERYVWTTFSPDQVDLNYSHPDLLMEMLEILLFYISKGARIIRLDAIAYLWKKIGTTCLNLPETHEVVKLFRDIIEYLAPGVILLTETNLPHHENVSYFGEGDEAHMVYQFALPPLLLYTIHKENAAVLTNWAKTVSICPKNCTFLNFTASHDGIGVRPLESLVDNSEIEELVNIVHTLGGLVSFRQTPTGAKPYELNITYFDALKDPQKPEDLQWQIKRFLCSQIIMLGLKGVPAIYFHSLIGSSNNYEGVQKTGQNRSINRARLDDRYLRESLNNAETKEWKVFNAYKQLLKIRREHTAFHPDSFQRVLDSNESIFAFERTSLNKKERIYCVHNISSKPQKFALPGEVKNIQDLLGGICGHELKIESNNVFLEPYQCCWIKC</sequence>
<evidence type="ECO:0000256" key="3">
    <source>
        <dbReference type="PIRSR" id="PIRSR003059-2"/>
    </source>
</evidence>
<dbReference type="CDD" id="cd11356">
    <property type="entry name" value="AmyAc_Sucrose_phosphorylase-like_1"/>
    <property type="match status" value="1"/>
</dbReference>
<evidence type="ECO:0000256" key="1">
    <source>
        <dbReference type="ARBA" id="ARBA00022676"/>
    </source>
</evidence>
<dbReference type="SUPFAM" id="SSF51445">
    <property type="entry name" value="(Trans)glycosidases"/>
    <property type="match status" value="1"/>
</dbReference>
<feature type="binding site" evidence="3">
    <location>
        <position position="103"/>
    </location>
    <ligand>
        <name>substrate</name>
    </ligand>
</feature>
<dbReference type="Gene3D" id="2.60.40.1180">
    <property type="entry name" value="Golgi alpha-mannosidase II"/>
    <property type="match status" value="1"/>
</dbReference>
<dbReference type="AlphaFoldDB" id="A0A1H0DTS9"/>
<dbReference type="InterPro" id="IPR045857">
    <property type="entry name" value="O16G_dom_2"/>
</dbReference>
<dbReference type="Gene3D" id="3.20.20.80">
    <property type="entry name" value="Glycosidases"/>
    <property type="match status" value="1"/>
</dbReference>
<dbReference type="PANTHER" id="PTHR10357:SF214">
    <property type="entry name" value="GLUCOSYLGLYCERATE PHOSPHORYLASE"/>
    <property type="match status" value="1"/>
</dbReference>
<organism evidence="5 6">
    <name type="scientific">Desulfonauticus submarinus</name>
    <dbReference type="NCBI Taxonomy" id="206665"/>
    <lineage>
        <taxon>Bacteria</taxon>
        <taxon>Pseudomonadati</taxon>
        <taxon>Thermodesulfobacteriota</taxon>
        <taxon>Desulfovibrionia</taxon>
        <taxon>Desulfovibrionales</taxon>
        <taxon>Desulfonauticaceae</taxon>
        <taxon>Desulfonauticus</taxon>
    </lineage>
</organism>
<dbReference type="STRING" id="206665.SAMN04488516_1067"/>
<dbReference type="PIRSF" id="PIRSF003059">
    <property type="entry name" value="Sucrose_phosphorylase"/>
    <property type="match status" value="1"/>
</dbReference>
<feature type="binding site" evidence="3">
    <location>
        <begin position="234"/>
        <end position="236"/>
    </location>
    <ligand>
        <name>substrate</name>
    </ligand>
</feature>
<dbReference type="SMART" id="SM00642">
    <property type="entry name" value="Aamy"/>
    <property type="match status" value="1"/>
</dbReference>
<evidence type="ECO:0000256" key="2">
    <source>
        <dbReference type="ARBA" id="ARBA00022679"/>
    </source>
</evidence>
<feature type="domain" description="Glycosyl hydrolase family 13 catalytic" evidence="4">
    <location>
        <begin position="74"/>
        <end position="487"/>
    </location>
</feature>
<feature type="binding site" evidence="3">
    <location>
        <position position="450"/>
    </location>
    <ligand>
        <name>substrate</name>
    </ligand>
</feature>
<evidence type="ECO:0000259" key="4">
    <source>
        <dbReference type="SMART" id="SM00642"/>
    </source>
</evidence>
<gene>
    <name evidence="5" type="ORF">SAMN04488516_1067</name>
</gene>
<dbReference type="OrthoDB" id="9805159at2"/>
<dbReference type="RefSeq" id="WP_092065213.1">
    <property type="nucleotide sequence ID" value="NZ_FNIN01000006.1"/>
</dbReference>
<dbReference type="InterPro" id="IPR006047">
    <property type="entry name" value="GH13_cat_dom"/>
</dbReference>
<dbReference type="InterPro" id="IPR033746">
    <property type="entry name" value="GGa_phosphorylase"/>
</dbReference>
<name>A0A1H0DTS9_9BACT</name>
<feature type="binding site" evidence="3">
    <location>
        <begin position="343"/>
        <end position="344"/>
    </location>
    <ligand>
        <name>substrate</name>
    </ligand>
</feature>
<dbReference type="GO" id="GO:0005975">
    <property type="term" value="P:carbohydrate metabolic process"/>
    <property type="evidence" value="ECO:0007669"/>
    <property type="project" value="InterPro"/>
</dbReference>
<dbReference type="InterPro" id="IPR017853">
    <property type="entry name" value="GH"/>
</dbReference>
<dbReference type="Proteomes" id="UP000199602">
    <property type="component" value="Unassembled WGS sequence"/>
</dbReference>
<dbReference type="EMBL" id="FNIN01000006">
    <property type="protein sequence ID" value="SDN73647.1"/>
    <property type="molecule type" value="Genomic_DNA"/>
</dbReference>
<reference evidence="5 6" key="1">
    <citation type="submission" date="2016-10" db="EMBL/GenBank/DDBJ databases">
        <authorList>
            <person name="de Groot N.N."/>
        </authorList>
    </citation>
    <scope>NUCLEOTIDE SEQUENCE [LARGE SCALE GENOMIC DNA]</scope>
    <source>
        <strain evidence="5 6">DSM 15269</strain>
    </source>
</reference>
<protein>
    <submittedName>
        <fullName evidence="5">Sucrose phosphorylase</fullName>
    </submittedName>
</protein>